<accession>A0A7S3CT54</accession>
<dbReference type="SUPFAM" id="SSF51735">
    <property type="entry name" value="NAD(P)-binding Rossmann-fold domains"/>
    <property type="match status" value="1"/>
</dbReference>
<evidence type="ECO:0000256" key="1">
    <source>
        <dbReference type="ARBA" id="ARBA00007637"/>
    </source>
</evidence>
<feature type="domain" description="NAD-dependent epimerase/dehydratase" evidence="2">
    <location>
        <begin position="2"/>
        <end position="101"/>
    </location>
</feature>
<dbReference type="GO" id="GO:0008743">
    <property type="term" value="F:L-threonine 3-dehydrogenase activity"/>
    <property type="evidence" value="ECO:0007669"/>
    <property type="project" value="TreeGrafter"/>
</dbReference>
<evidence type="ECO:0000313" key="3">
    <source>
        <dbReference type="EMBL" id="CAE0236694.1"/>
    </source>
</evidence>
<protein>
    <recommendedName>
        <fullName evidence="2">NAD-dependent epimerase/dehydratase domain-containing protein</fullName>
    </recommendedName>
</protein>
<name>A0A7S3CT54_9SPIT</name>
<dbReference type="EMBL" id="HBIA01017160">
    <property type="protein sequence ID" value="CAE0236694.1"/>
    <property type="molecule type" value="Transcribed_RNA"/>
</dbReference>
<dbReference type="GO" id="GO:0006567">
    <property type="term" value="P:L-threonine catabolic process"/>
    <property type="evidence" value="ECO:0007669"/>
    <property type="project" value="TreeGrafter"/>
</dbReference>
<dbReference type="Gene3D" id="3.40.50.720">
    <property type="entry name" value="NAD(P)-binding Rossmann-like Domain"/>
    <property type="match status" value="1"/>
</dbReference>
<sequence length="181" mass="20683">MYGVTKVFNENLGAYYHKKFGVDFRCLRYPGVVSSEKYAFNGTVSYATEIYFEALENGHYTHYLKPDTPAPLIYMDECLDATLQLIDAERSQLKRCVYNLAGLRMTPQLLQDEVEKLIPGTTFSVEVDPLRQSIAEGWPNSLDDSTNSEWGWKHDVSVADFAKKILVNIDEKTKSLRKLNI</sequence>
<gene>
    <name evidence="3" type="ORF">SRAS04492_LOCUS8502</name>
</gene>
<dbReference type="InterPro" id="IPR051225">
    <property type="entry name" value="NAD(P)_epim/dehydratase"/>
</dbReference>
<dbReference type="Pfam" id="PF01370">
    <property type="entry name" value="Epimerase"/>
    <property type="match status" value="1"/>
</dbReference>
<comment type="similarity">
    <text evidence="1">Belongs to the NAD(P)-dependent epimerase/dehydratase family.</text>
</comment>
<dbReference type="InterPro" id="IPR036291">
    <property type="entry name" value="NAD(P)-bd_dom_sf"/>
</dbReference>
<evidence type="ECO:0000259" key="2">
    <source>
        <dbReference type="Pfam" id="PF01370"/>
    </source>
</evidence>
<dbReference type="InterPro" id="IPR001509">
    <property type="entry name" value="Epimerase_deHydtase"/>
</dbReference>
<dbReference type="PANTHER" id="PTHR42687:SF1">
    <property type="entry name" value="L-THREONINE 3-DEHYDROGENASE, MITOCHONDRIAL"/>
    <property type="match status" value="1"/>
</dbReference>
<proteinExistence type="inferred from homology"/>
<reference evidence="3" key="1">
    <citation type="submission" date="2021-01" db="EMBL/GenBank/DDBJ databases">
        <authorList>
            <person name="Corre E."/>
            <person name="Pelletier E."/>
            <person name="Niang G."/>
            <person name="Scheremetjew M."/>
            <person name="Finn R."/>
            <person name="Kale V."/>
            <person name="Holt S."/>
            <person name="Cochrane G."/>
            <person name="Meng A."/>
            <person name="Brown T."/>
            <person name="Cohen L."/>
        </authorList>
    </citation>
    <scope>NUCLEOTIDE SEQUENCE</scope>
    <source>
        <strain evidence="3">Ras09</strain>
    </source>
</reference>
<dbReference type="AlphaFoldDB" id="A0A7S3CT54"/>
<organism evidence="3">
    <name type="scientific">Strombidium rassoulzadegani</name>
    <dbReference type="NCBI Taxonomy" id="1082188"/>
    <lineage>
        <taxon>Eukaryota</taxon>
        <taxon>Sar</taxon>
        <taxon>Alveolata</taxon>
        <taxon>Ciliophora</taxon>
        <taxon>Intramacronucleata</taxon>
        <taxon>Spirotrichea</taxon>
        <taxon>Oligotrichia</taxon>
        <taxon>Strombidiidae</taxon>
        <taxon>Strombidium</taxon>
    </lineage>
</organism>
<dbReference type="PANTHER" id="PTHR42687">
    <property type="entry name" value="L-THREONINE 3-DEHYDROGENASE"/>
    <property type="match status" value="1"/>
</dbReference>